<reference evidence="2 3" key="1">
    <citation type="journal article" date="2016" name="Nat. Commun.">
        <title>Thousands of microbial genomes shed light on interconnected biogeochemical processes in an aquifer system.</title>
        <authorList>
            <person name="Anantharaman K."/>
            <person name="Brown C.T."/>
            <person name="Hug L.A."/>
            <person name="Sharon I."/>
            <person name="Castelle C.J."/>
            <person name="Probst A.J."/>
            <person name="Thomas B.C."/>
            <person name="Singh A."/>
            <person name="Wilkins M.J."/>
            <person name="Karaoz U."/>
            <person name="Brodie E.L."/>
            <person name="Williams K.H."/>
            <person name="Hubbard S.S."/>
            <person name="Banfield J.F."/>
        </authorList>
    </citation>
    <scope>NUCLEOTIDE SEQUENCE [LARGE SCALE GENOMIC DNA]</scope>
</reference>
<evidence type="ECO:0000313" key="2">
    <source>
        <dbReference type="EMBL" id="OGY52962.1"/>
    </source>
</evidence>
<name>A0A1G1YKU8_9BACT</name>
<proteinExistence type="predicted"/>
<organism evidence="2 3">
    <name type="scientific">Candidatus Buchananbacteria bacterium RIFCSPLOWO2_01_FULL_39_33</name>
    <dbReference type="NCBI Taxonomy" id="1797543"/>
    <lineage>
        <taxon>Bacteria</taxon>
        <taxon>Candidatus Buchananiibacteriota</taxon>
    </lineage>
</organism>
<feature type="transmembrane region" description="Helical" evidence="1">
    <location>
        <begin position="12"/>
        <end position="29"/>
    </location>
</feature>
<dbReference type="EMBL" id="MHIM01000009">
    <property type="protein sequence ID" value="OGY52962.1"/>
    <property type="molecule type" value="Genomic_DNA"/>
</dbReference>
<gene>
    <name evidence="2" type="ORF">A3A02_04455</name>
</gene>
<dbReference type="Proteomes" id="UP000177376">
    <property type="component" value="Unassembled WGS sequence"/>
</dbReference>
<keyword evidence="1" id="KW-1133">Transmembrane helix</keyword>
<accession>A0A1G1YKU8</accession>
<feature type="transmembrane region" description="Helical" evidence="1">
    <location>
        <begin position="41"/>
        <end position="61"/>
    </location>
</feature>
<evidence type="ECO:0000313" key="3">
    <source>
        <dbReference type="Proteomes" id="UP000177376"/>
    </source>
</evidence>
<dbReference type="AlphaFoldDB" id="A0A1G1YKU8"/>
<protein>
    <submittedName>
        <fullName evidence="2">Uncharacterized protein</fullName>
    </submittedName>
</protein>
<keyword evidence="1" id="KW-0812">Transmembrane</keyword>
<comment type="caution">
    <text evidence="2">The sequence shown here is derived from an EMBL/GenBank/DDBJ whole genome shotgun (WGS) entry which is preliminary data.</text>
</comment>
<keyword evidence="1" id="KW-0472">Membrane</keyword>
<sequence length="64" mass="7630">MFFYFSHHKIYEFKILAIEYWILLLCFTARDGFQSKGRSGALGEYILIFLSLISNIQYLIIPYL</sequence>
<evidence type="ECO:0000256" key="1">
    <source>
        <dbReference type="SAM" id="Phobius"/>
    </source>
</evidence>